<feature type="compositionally biased region" description="Basic and acidic residues" evidence="1">
    <location>
        <begin position="52"/>
        <end position="85"/>
    </location>
</feature>
<proteinExistence type="predicted"/>
<keyword evidence="3" id="KW-1185">Reference proteome</keyword>
<name>A0AAE1FXE1_PETCI</name>
<evidence type="ECO:0000256" key="1">
    <source>
        <dbReference type="SAM" id="MobiDB-lite"/>
    </source>
</evidence>
<organism evidence="2 3">
    <name type="scientific">Petrolisthes cinctipes</name>
    <name type="common">Flat porcelain crab</name>
    <dbReference type="NCBI Taxonomy" id="88211"/>
    <lineage>
        <taxon>Eukaryota</taxon>
        <taxon>Metazoa</taxon>
        <taxon>Ecdysozoa</taxon>
        <taxon>Arthropoda</taxon>
        <taxon>Crustacea</taxon>
        <taxon>Multicrustacea</taxon>
        <taxon>Malacostraca</taxon>
        <taxon>Eumalacostraca</taxon>
        <taxon>Eucarida</taxon>
        <taxon>Decapoda</taxon>
        <taxon>Pleocyemata</taxon>
        <taxon>Anomura</taxon>
        <taxon>Galatheoidea</taxon>
        <taxon>Porcellanidae</taxon>
        <taxon>Petrolisthes</taxon>
    </lineage>
</organism>
<accession>A0AAE1FXE1</accession>
<dbReference type="Proteomes" id="UP001286313">
    <property type="component" value="Unassembled WGS sequence"/>
</dbReference>
<sequence>MRKENYAGVKVVGSGKEERYRVSKGESRHVRGKRNEKKKVGGGGGGGVRQGGGEKVREIGMGREWKAEKSNGGTEAEKDYVLSMG</sequence>
<feature type="region of interest" description="Disordered" evidence="1">
    <location>
        <begin position="18"/>
        <end position="85"/>
    </location>
</feature>
<reference evidence="2" key="1">
    <citation type="submission" date="2023-10" db="EMBL/GenBank/DDBJ databases">
        <title>Genome assemblies of two species of porcelain crab, Petrolisthes cinctipes and Petrolisthes manimaculis (Anomura: Porcellanidae).</title>
        <authorList>
            <person name="Angst P."/>
        </authorList>
    </citation>
    <scope>NUCLEOTIDE SEQUENCE</scope>
    <source>
        <strain evidence="2">PB745_01</strain>
        <tissue evidence="2">Gill</tissue>
    </source>
</reference>
<feature type="compositionally biased region" description="Gly residues" evidence="1">
    <location>
        <begin position="41"/>
        <end position="51"/>
    </location>
</feature>
<protein>
    <submittedName>
        <fullName evidence="2">Uncharacterized protein</fullName>
    </submittedName>
</protein>
<comment type="caution">
    <text evidence="2">The sequence shown here is derived from an EMBL/GenBank/DDBJ whole genome shotgun (WGS) entry which is preliminary data.</text>
</comment>
<dbReference type="AlphaFoldDB" id="A0AAE1FXE1"/>
<gene>
    <name evidence="2" type="ORF">Pcinc_014632</name>
</gene>
<evidence type="ECO:0000313" key="3">
    <source>
        <dbReference type="Proteomes" id="UP001286313"/>
    </source>
</evidence>
<evidence type="ECO:0000313" key="2">
    <source>
        <dbReference type="EMBL" id="KAK3880892.1"/>
    </source>
</evidence>
<dbReference type="EMBL" id="JAWQEG010001275">
    <property type="protein sequence ID" value="KAK3880892.1"/>
    <property type="molecule type" value="Genomic_DNA"/>
</dbReference>
<feature type="compositionally biased region" description="Basic and acidic residues" evidence="1">
    <location>
        <begin position="18"/>
        <end position="29"/>
    </location>
</feature>